<sequence length="747" mass="84256">MKVKSTEIVLQFKVWCPSFNRIRHRLFLLGSLPELGAWNIYDALEAHPTADNHTWQVDVIVPHESTFEWVWLKTGLNRTGVEWERSTKRNRTVGYFSGVLHSVWANSEEVYLQSATFAEVTTYLSIDDGYTLVLTGSTPTTGLWDLAKAVPAIEFPKKSGFWKALVSFDALTSLDFQWAVVKEKDFTSVRQQEKVKHSITGRRCWMRIVAPWMLPVTGIVDISIINDTLDTVHGRTSVIVRERRKRIEEIISWTNDSNHSYMEAKNARRNFHVTTSSSESVERTKVSDIKREASLNIIKQPAVRSNENLDELIQKNEERIVRETKTERFTKLLSDAYTELTNTLKGQGQTEMPPDPFTMDELDNLRQTASGQKPSSSDQPKVVLTAGSVDEFDSQAKIKKMADVRLELTGSEGYVGITSRHSSESDMEDATIAGVSSCTTQFSVGTPSEYILSNTHQCDVSSSMSHVVASDTGFTELAISWMSSSTNAPRLSPPQISQQEIQTPLADLDEGFSEAEATLVDRLDRYSAIETGRINDKPRDTSPVLMTSLAENTRTRPQPEDTPSSYEDDTFALEEDDAHLDWLAERVQFEEDFYGTQQELGMHLDLSTLKDEPIALTSLDLKHNLSGFNKTTPDQWSHPTPEPVIQGSPNYTFFDDTFSESLNETRSSLRNLSNARAIAREIEEKWGAGLHSQEAIDYDLPGNGYSTESVYYDISGLRESIRGYVDIEDRRVIARDLERSWCQTSVA</sequence>
<dbReference type="InterPro" id="IPR013784">
    <property type="entry name" value="Carb-bd-like_fold"/>
</dbReference>
<dbReference type="GeneID" id="106074916"/>
<proteinExistence type="predicted"/>
<dbReference type="PROSITE" id="PS51166">
    <property type="entry name" value="CBM20"/>
    <property type="match status" value="1"/>
</dbReference>
<dbReference type="Proteomes" id="UP001165740">
    <property type="component" value="Chromosome 10"/>
</dbReference>
<keyword evidence="2" id="KW-1185">Reference proteome</keyword>
<name>A0A9W3BN99_BIOGL</name>
<evidence type="ECO:0000259" key="1">
    <source>
        <dbReference type="PROSITE" id="PS51166"/>
    </source>
</evidence>
<dbReference type="SUPFAM" id="SSF49452">
    <property type="entry name" value="Starch-binding domain-like"/>
    <property type="match status" value="2"/>
</dbReference>
<evidence type="ECO:0000313" key="2">
    <source>
        <dbReference type="Proteomes" id="UP001165740"/>
    </source>
</evidence>
<dbReference type="InterPro" id="IPR002044">
    <property type="entry name" value="CBM20"/>
</dbReference>
<evidence type="ECO:0000313" key="3">
    <source>
        <dbReference type="RefSeq" id="XP_055900877.1"/>
    </source>
</evidence>
<accession>A0A9W3BN99</accession>
<reference evidence="3" key="1">
    <citation type="submission" date="2025-08" db="UniProtKB">
        <authorList>
            <consortium name="RefSeq"/>
        </authorList>
    </citation>
    <scope>IDENTIFICATION</scope>
</reference>
<organism evidence="2 3">
    <name type="scientific">Biomphalaria glabrata</name>
    <name type="common">Bloodfluke planorb</name>
    <name type="synonym">Freshwater snail</name>
    <dbReference type="NCBI Taxonomy" id="6526"/>
    <lineage>
        <taxon>Eukaryota</taxon>
        <taxon>Metazoa</taxon>
        <taxon>Spiralia</taxon>
        <taxon>Lophotrochozoa</taxon>
        <taxon>Mollusca</taxon>
        <taxon>Gastropoda</taxon>
        <taxon>Heterobranchia</taxon>
        <taxon>Euthyneura</taxon>
        <taxon>Panpulmonata</taxon>
        <taxon>Hygrophila</taxon>
        <taxon>Lymnaeoidea</taxon>
        <taxon>Planorbidae</taxon>
        <taxon>Biomphalaria</taxon>
    </lineage>
</organism>
<dbReference type="InterPro" id="IPR013783">
    <property type="entry name" value="Ig-like_fold"/>
</dbReference>
<dbReference type="Gene3D" id="2.60.40.10">
    <property type="entry name" value="Immunoglobulins"/>
    <property type="match status" value="2"/>
</dbReference>
<protein>
    <submittedName>
        <fullName evidence="3">Uncharacterized protein LOC106074916 isoform X1</fullName>
    </submittedName>
</protein>
<dbReference type="AlphaFoldDB" id="A0A9W3BN99"/>
<feature type="domain" description="CBM20" evidence="1">
    <location>
        <begin position="2"/>
        <end position="106"/>
    </location>
</feature>
<dbReference type="Pfam" id="PF00686">
    <property type="entry name" value="CBM_20"/>
    <property type="match status" value="1"/>
</dbReference>
<dbReference type="RefSeq" id="XP_055900877.1">
    <property type="nucleotide sequence ID" value="XM_056044902.1"/>
</dbReference>
<dbReference type="OrthoDB" id="6123450at2759"/>
<gene>
    <name evidence="3" type="primary">LOC106074916</name>
</gene>
<dbReference type="SMART" id="SM01065">
    <property type="entry name" value="CBM_2"/>
    <property type="match status" value="1"/>
</dbReference>
<dbReference type="GO" id="GO:2001070">
    <property type="term" value="F:starch binding"/>
    <property type="evidence" value="ECO:0007669"/>
    <property type="project" value="InterPro"/>
</dbReference>